<sequence>MNLLEKMFGVQETDHRISLSPAEAFAAIAVAAIAADGYLSNQERHRIVEVLLQVYLFQGYSEQRLTELLEKLFNLLSTRGIDPLVAIARESLPAELQETAFTVAVDLVLIDGELSPQEKSFLVRLWNIMDIPVETASQILDLKVEEYNAIEIAHQS</sequence>
<dbReference type="Gene3D" id="1.10.3680.10">
    <property type="entry name" value="TerB-like"/>
    <property type="match status" value="1"/>
</dbReference>
<dbReference type="SUPFAM" id="SSF158682">
    <property type="entry name" value="TerB-like"/>
    <property type="match status" value="1"/>
</dbReference>
<feature type="domain" description="Co-chaperone DjlA N-terminal" evidence="1">
    <location>
        <begin position="23"/>
        <end position="135"/>
    </location>
</feature>
<organism evidence="2 3">
    <name type="scientific">Limnoraphis robusta CCNP1315</name>
    <dbReference type="NCBI Taxonomy" id="3110306"/>
    <lineage>
        <taxon>Bacteria</taxon>
        <taxon>Bacillati</taxon>
        <taxon>Cyanobacteriota</taxon>
        <taxon>Cyanophyceae</taxon>
        <taxon>Oscillatoriophycideae</taxon>
        <taxon>Oscillatoriales</taxon>
        <taxon>Sirenicapillariaceae</taxon>
        <taxon>Limnoraphis</taxon>
    </lineage>
</organism>
<name>A0ABU5TXG0_9CYAN</name>
<accession>A0ABU5TXG0</accession>
<dbReference type="InterPro" id="IPR029024">
    <property type="entry name" value="TerB-like"/>
</dbReference>
<reference evidence="2 3" key="1">
    <citation type="submission" date="2023-12" db="EMBL/GenBank/DDBJ databases">
        <title>Baltic Sea Cyanobacteria.</title>
        <authorList>
            <person name="Delbaje E."/>
            <person name="Fewer D.P."/>
            <person name="Shishido T.K."/>
        </authorList>
    </citation>
    <scope>NUCLEOTIDE SEQUENCE [LARGE SCALE GENOMIC DNA]</scope>
    <source>
        <strain evidence="2 3">CCNP 1315</strain>
    </source>
</reference>
<dbReference type="Pfam" id="PF05099">
    <property type="entry name" value="TerB"/>
    <property type="match status" value="1"/>
</dbReference>
<proteinExistence type="predicted"/>
<dbReference type="Proteomes" id="UP001301728">
    <property type="component" value="Unassembled WGS sequence"/>
</dbReference>
<dbReference type="CDD" id="cd07176">
    <property type="entry name" value="terB"/>
    <property type="match status" value="1"/>
</dbReference>
<keyword evidence="3" id="KW-1185">Reference proteome</keyword>
<evidence type="ECO:0000259" key="1">
    <source>
        <dbReference type="Pfam" id="PF05099"/>
    </source>
</evidence>
<comment type="caution">
    <text evidence="2">The sequence shown here is derived from an EMBL/GenBank/DDBJ whole genome shotgun (WGS) entry which is preliminary data.</text>
</comment>
<dbReference type="InterPro" id="IPR007791">
    <property type="entry name" value="DjlA_N"/>
</dbReference>
<evidence type="ECO:0000313" key="3">
    <source>
        <dbReference type="Proteomes" id="UP001301728"/>
    </source>
</evidence>
<protein>
    <submittedName>
        <fullName evidence="2">Tellurite resistance TerB family protein</fullName>
    </submittedName>
</protein>
<evidence type="ECO:0000313" key="2">
    <source>
        <dbReference type="EMBL" id="MEA5519596.1"/>
    </source>
</evidence>
<gene>
    <name evidence="2" type="ORF">VB854_11635</name>
</gene>
<dbReference type="RefSeq" id="WP_323218298.1">
    <property type="nucleotide sequence ID" value="NZ_JAYGHT010000042.1"/>
</dbReference>
<dbReference type="EMBL" id="JAYGHT010000042">
    <property type="protein sequence ID" value="MEA5519596.1"/>
    <property type="molecule type" value="Genomic_DNA"/>
</dbReference>